<sequence length="306" mass="34089">MGVRRPIALYQKCGKVITHPSSTLNGSKSLKAHLNNRACKAAAQNKSTQQHIKQSLELASAHTPTRKGFSQQRFEHAQVKFIANSQLPFQILEHQDFQDLIAEAQLTQQTLTLLTPMTTRHRLHSIVQTEQQKLLSSLPTGAKLSIALDCWTSPFQQAFIAITGYLDYHKILLGFIPIHGQHTGAHLAEILLEVLQEHQIIDRVIAITTDNASNNKTMVDSLCESIQRVDLPLSTEIIRVPCLAHVIQLSLKDLLGLMKVNPKNDKTATVWSEENGNALQQAKRQKGIIYTLAKVCAFTIFINASL</sequence>
<evidence type="ECO:0000313" key="6">
    <source>
        <dbReference type="EMBL" id="KAJ5366096.1"/>
    </source>
</evidence>
<name>A0A9W9RTT7_PENBR</name>
<dbReference type="GO" id="GO:0008270">
    <property type="term" value="F:zinc ion binding"/>
    <property type="evidence" value="ECO:0007669"/>
    <property type="project" value="UniProtKB-KW"/>
</dbReference>
<dbReference type="EMBL" id="JAPZBR010000001">
    <property type="protein sequence ID" value="KAJ5366096.1"/>
    <property type="molecule type" value="Genomic_DNA"/>
</dbReference>
<organism evidence="6 7">
    <name type="scientific">Penicillium brevicompactum</name>
    <dbReference type="NCBI Taxonomy" id="5074"/>
    <lineage>
        <taxon>Eukaryota</taxon>
        <taxon>Fungi</taxon>
        <taxon>Dikarya</taxon>
        <taxon>Ascomycota</taxon>
        <taxon>Pezizomycotina</taxon>
        <taxon>Eurotiomycetes</taxon>
        <taxon>Eurotiomycetidae</taxon>
        <taxon>Eurotiales</taxon>
        <taxon>Aspergillaceae</taxon>
        <taxon>Penicillium</taxon>
    </lineage>
</organism>
<proteinExistence type="predicted"/>
<keyword evidence="5" id="KW-0539">Nucleus</keyword>
<evidence type="ECO:0000256" key="2">
    <source>
        <dbReference type="ARBA" id="ARBA00022723"/>
    </source>
</evidence>
<evidence type="ECO:0000256" key="4">
    <source>
        <dbReference type="ARBA" id="ARBA00022833"/>
    </source>
</evidence>
<dbReference type="InterPro" id="IPR012337">
    <property type="entry name" value="RNaseH-like_sf"/>
</dbReference>
<dbReference type="AlphaFoldDB" id="A0A9W9RTT7"/>
<dbReference type="PANTHER" id="PTHR46481:SF10">
    <property type="entry name" value="ZINC FINGER BED DOMAIN-CONTAINING PROTEIN 39"/>
    <property type="match status" value="1"/>
</dbReference>
<keyword evidence="4" id="KW-0862">Zinc</keyword>
<keyword evidence="7" id="KW-1185">Reference proteome</keyword>
<evidence type="ECO:0000256" key="3">
    <source>
        <dbReference type="ARBA" id="ARBA00022771"/>
    </source>
</evidence>
<dbReference type="SUPFAM" id="SSF53098">
    <property type="entry name" value="Ribonuclease H-like"/>
    <property type="match status" value="1"/>
</dbReference>
<gene>
    <name evidence="6" type="ORF">N7541_000037</name>
</gene>
<keyword evidence="2" id="KW-0479">Metal-binding</keyword>
<protein>
    <submittedName>
        <fullName evidence="6">Uncharacterized protein</fullName>
    </submittedName>
</protein>
<evidence type="ECO:0000256" key="5">
    <source>
        <dbReference type="ARBA" id="ARBA00023242"/>
    </source>
</evidence>
<reference evidence="6" key="2">
    <citation type="journal article" date="2023" name="IMA Fungus">
        <title>Comparative genomic study of the Penicillium genus elucidates a diverse pangenome and 15 lateral gene transfer events.</title>
        <authorList>
            <person name="Petersen C."/>
            <person name="Sorensen T."/>
            <person name="Nielsen M.R."/>
            <person name="Sondergaard T.E."/>
            <person name="Sorensen J.L."/>
            <person name="Fitzpatrick D.A."/>
            <person name="Frisvad J.C."/>
            <person name="Nielsen K.L."/>
        </authorList>
    </citation>
    <scope>NUCLEOTIDE SEQUENCE</scope>
    <source>
        <strain evidence="6">IBT 35675</strain>
    </source>
</reference>
<evidence type="ECO:0000313" key="7">
    <source>
        <dbReference type="Proteomes" id="UP001148299"/>
    </source>
</evidence>
<comment type="subcellular location">
    <subcellularLocation>
        <location evidence="1">Nucleus</location>
    </subcellularLocation>
</comment>
<accession>A0A9W9RTT7</accession>
<evidence type="ECO:0000256" key="1">
    <source>
        <dbReference type="ARBA" id="ARBA00004123"/>
    </source>
</evidence>
<dbReference type="GO" id="GO:0005634">
    <property type="term" value="C:nucleus"/>
    <property type="evidence" value="ECO:0007669"/>
    <property type="project" value="UniProtKB-SubCell"/>
</dbReference>
<dbReference type="PANTHER" id="PTHR46481">
    <property type="entry name" value="ZINC FINGER BED DOMAIN-CONTAINING PROTEIN 4"/>
    <property type="match status" value="1"/>
</dbReference>
<dbReference type="InterPro" id="IPR052035">
    <property type="entry name" value="ZnF_BED_domain_contain"/>
</dbReference>
<comment type="caution">
    <text evidence="6">The sequence shown here is derived from an EMBL/GenBank/DDBJ whole genome shotgun (WGS) entry which is preliminary data.</text>
</comment>
<dbReference type="Proteomes" id="UP001148299">
    <property type="component" value="Unassembled WGS sequence"/>
</dbReference>
<keyword evidence="3" id="KW-0863">Zinc-finger</keyword>
<reference evidence="6" key="1">
    <citation type="submission" date="2022-12" db="EMBL/GenBank/DDBJ databases">
        <authorList>
            <person name="Petersen C."/>
        </authorList>
    </citation>
    <scope>NUCLEOTIDE SEQUENCE</scope>
    <source>
        <strain evidence="6">IBT 35675</strain>
    </source>
</reference>